<sequence>PELRTMSSDHPCMETGPTSVRVNSRYSVTPTLQSTITGDLAYAKSPGPHPNPDLAKVREPEGGDRPCS</sequence>
<accession>A0ABS3FNW2</accession>
<evidence type="ECO:0000313" key="2">
    <source>
        <dbReference type="EMBL" id="MBO0348801.1"/>
    </source>
</evidence>
<reference evidence="2 3" key="1">
    <citation type="submission" date="2021-03" db="EMBL/GenBank/DDBJ databases">
        <title>Metabolic Capacity of the Antarctic Cyanobacterium Phormidium pseudopriestleyi that Sustains Oxygenic Photosynthesis in the Presence of Hydrogen Sulfide.</title>
        <authorList>
            <person name="Lumian J.E."/>
            <person name="Jungblut A.D."/>
            <person name="Dillon M.L."/>
            <person name="Hawes I."/>
            <person name="Doran P.T."/>
            <person name="Mackey T.J."/>
            <person name="Dick G.J."/>
            <person name="Grettenberger C.L."/>
            <person name="Sumner D.Y."/>
        </authorList>
    </citation>
    <scope>NUCLEOTIDE SEQUENCE [LARGE SCALE GENOMIC DNA]</scope>
    <source>
        <strain evidence="2 3">FRX01</strain>
    </source>
</reference>
<comment type="caution">
    <text evidence="2">The sequence shown here is derived from an EMBL/GenBank/DDBJ whole genome shotgun (WGS) entry which is preliminary data.</text>
</comment>
<feature type="non-terminal residue" evidence="2">
    <location>
        <position position="1"/>
    </location>
</feature>
<feature type="region of interest" description="Disordered" evidence="1">
    <location>
        <begin position="40"/>
        <end position="68"/>
    </location>
</feature>
<dbReference type="RefSeq" id="WP_207087340.1">
    <property type="nucleotide sequence ID" value="NZ_JAFLQW010000186.1"/>
</dbReference>
<evidence type="ECO:0000256" key="1">
    <source>
        <dbReference type="SAM" id="MobiDB-lite"/>
    </source>
</evidence>
<keyword evidence="3" id="KW-1185">Reference proteome</keyword>
<name>A0ABS3FNW2_9CYAN</name>
<dbReference type="EMBL" id="JAFLQW010000186">
    <property type="protein sequence ID" value="MBO0348801.1"/>
    <property type="molecule type" value="Genomic_DNA"/>
</dbReference>
<protein>
    <submittedName>
        <fullName evidence="2">Uncharacterized protein</fullName>
    </submittedName>
</protein>
<evidence type="ECO:0000313" key="3">
    <source>
        <dbReference type="Proteomes" id="UP000664844"/>
    </source>
</evidence>
<proteinExistence type="predicted"/>
<gene>
    <name evidence="2" type="ORF">J0895_06730</name>
</gene>
<organism evidence="2 3">
    <name type="scientific">Phormidium pseudopriestleyi FRX01</name>
    <dbReference type="NCBI Taxonomy" id="1759528"/>
    <lineage>
        <taxon>Bacteria</taxon>
        <taxon>Bacillati</taxon>
        <taxon>Cyanobacteriota</taxon>
        <taxon>Cyanophyceae</taxon>
        <taxon>Oscillatoriophycideae</taxon>
        <taxon>Oscillatoriales</taxon>
        <taxon>Oscillatoriaceae</taxon>
        <taxon>Phormidium</taxon>
    </lineage>
</organism>
<dbReference type="Proteomes" id="UP000664844">
    <property type="component" value="Unassembled WGS sequence"/>
</dbReference>
<feature type="compositionally biased region" description="Basic and acidic residues" evidence="1">
    <location>
        <begin position="55"/>
        <end position="68"/>
    </location>
</feature>